<protein>
    <submittedName>
        <fullName evidence="1">Alpha/beta-Hydrolases superfamily protein</fullName>
    </submittedName>
</protein>
<dbReference type="PANTHER" id="PTHR48202">
    <property type="entry name" value="ALPHA/BETA-HYDROLASES SUPERFAMILY PROTEIN"/>
    <property type="match status" value="1"/>
</dbReference>
<name>A0ABD1TJ37_9LAMI</name>
<sequence>MLRMYRISRRNIRPPLLRRALSSSGRNPENSTDALNNLKISQNVPLPPAVHHQSYHPATLSSSSSSSALLSKTSIVAALSATLLVASYALIPTQDDTFSGPSNRKSYLLYKEIENAIEKSNESFNKILNRMKQTGVAASVLWQSLRSVMSSANHEVRAGFELRVAALLADIVAASDNRRAAIVEAGGG</sequence>
<gene>
    <name evidence="1" type="ORF">Adt_18341</name>
</gene>
<organism evidence="1 2">
    <name type="scientific">Abeliophyllum distichum</name>
    <dbReference type="NCBI Taxonomy" id="126358"/>
    <lineage>
        <taxon>Eukaryota</taxon>
        <taxon>Viridiplantae</taxon>
        <taxon>Streptophyta</taxon>
        <taxon>Embryophyta</taxon>
        <taxon>Tracheophyta</taxon>
        <taxon>Spermatophyta</taxon>
        <taxon>Magnoliopsida</taxon>
        <taxon>eudicotyledons</taxon>
        <taxon>Gunneridae</taxon>
        <taxon>Pentapetalae</taxon>
        <taxon>asterids</taxon>
        <taxon>lamiids</taxon>
        <taxon>Lamiales</taxon>
        <taxon>Oleaceae</taxon>
        <taxon>Forsythieae</taxon>
        <taxon>Abeliophyllum</taxon>
    </lineage>
</organism>
<keyword evidence="2" id="KW-1185">Reference proteome</keyword>
<dbReference type="EMBL" id="JBFOLK010000005">
    <property type="protein sequence ID" value="KAL2512741.1"/>
    <property type="molecule type" value="Genomic_DNA"/>
</dbReference>
<evidence type="ECO:0000313" key="2">
    <source>
        <dbReference type="Proteomes" id="UP001604336"/>
    </source>
</evidence>
<dbReference type="PANTHER" id="PTHR48202:SF1">
    <property type="entry name" value="ALPHA_BETA-HYDROLASES SUPERFAMILY PROTEIN"/>
    <property type="match status" value="1"/>
</dbReference>
<reference evidence="2" key="1">
    <citation type="submission" date="2024-07" db="EMBL/GenBank/DDBJ databases">
        <title>Two chromosome-level genome assemblies of Korean endemic species Abeliophyllum distichum and Forsythia ovata (Oleaceae).</title>
        <authorList>
            <person name="Jang H."/>
        </authorList>
    </citation>
    <scope>NUCLEOTIDE SEQUENCE [LARGE SCALE GENOMIC DNA]</scope>
</reference>
<accession>A0ABD1TJ37</accession>
<dbReference type="AlphaFoldDB" id="A0ABD1TJ37"/>
<dbReference type="Proteomes" id="UP001604336">
    <property type="component" value="Unassembled WGS sequence"/>
</dbReference>
<comment type="caution">
    <text evidence="1">The sequence shown here is derived from an EMBL/GenBank/DDBJ whole genome shotgun (WGS) entry which is preliminary data.</text>
</comment>
<evidence type="ECO:0000313" key="1">
    <source>
        <dbReference type="EMBL" id="KAL2512741.1"/>
    </source>
</evidence>
<proteinExistence type="predicted"/>